<evidence type="ECO:0000313" key="2">
    <source>
        <dbReference type="EMBL" id="SFS92676.1"/>
    </source>
</evidence>
<reference evidence="3" key="1">
    <citation type="submission" date="2016-10" db="EMBL/GenBank/DDBJ databases">
        <authorList>
            <person name="Varghese N."/>
            <person name="Submissions S."/>
        </authorList>
    </citation>
    <scope>NUCLEOTIDE SEQUENCE [LARGE SCALE GENOMIC DNA]</scope>
    <source>
        <strain evidence="3">DSM 44771</strain>
    </source>
</reference>
<dbReference type="Proteomes" id="UP000198852">
    <property type="component" value="Unassembled WGS sequence"/>
</dbReference>
<dbReference type="SUPFAM" id="SSF53335">
    <property type="entry name" value="S-adenosyl-L-methionine-dependent methyltransferases"/>
    <property type="match status" value="1"/>
</dbReference>
<sequence>MTELRTRPPGPMERFRALVRRRACGRVLDIGARGVRDLPDHEHLGRLSLVGASDEVRDADLPLGASRIDAGPDDLPFPDRCFDVVVSRFALSRSANPALMASEIARVLCRAGQLLFVDLADSTRHVDVVSNLRLNALITHGVDSSRPKGRPGTLLVQGVAAHPPVQYPREFAWLLGGSGGGQHDDEESRGLPEDA</sequence>
<gene>
    <name evidence="2" type="ORF">SAMN05660874_04239</name>
</gene>
<dbReference type="Pfam" id="PF08241">
    <property type="entry name" value="Methyltransf_11"/>
    <property type="match status" value="1"/>
</dbReference>
<dbReference type="EMBL" id="FOZX01000008">
    <property type="protein sequence ID" value="SFS92676.1"/>
    <property type="molecule type" value="Genomic_DNA"/>
</dbReference>
<dbReference type="GO" id="GO:0032259">
    <property type="term" value="P:methylation"/>
    <property type="evidence" value="ECO:0007669"/>
    <property type="project" value="UniProtKB-KW"/>
</dbReference>
<feature type="domain" description="Methyltransferase type 11" evidence="1">
    <location>
        <begin position="68"/>
        <end position="116"/>
    </location>
</feature>
<dbReference type="GO" id="GO:0008757">
    <property type="term" value="F:S-adenosylmethionine-dependent methyltransferase activity"/>
    <property type="evidence" value="ECO:0007669"/>
    <property type="project" value="InterPro"/>
</dbReference>
<name>A0A1I6TU01_9PSEU</name>
<keyword evidence="2" id="KW-0808">Transferase</keyword>
<proteinExistence type="predicted"/>
<evidence type="ECO:0000313" key="3">
    <source>
        <dbReference type="Proteomes" id="UP000198852"/>
    </source>
</evidence>
<dbReference type="STRING" id="95161.SAMN05660874_04239"/>
<dbReference type="AlphaFoldDB" id="A0A1I6TU01"/>
<dbReference type="RefSeq" id="WP_139274119.1">
    <property type="nucleotide sequence ID" value="NZ_FOZX01000008.1"/>
</dbReference>
<dbReference type="InterPro" id="IPR013216">
    <property type="entry name" value="Methyltransf_11"/>
</dbReference>
<evidence type="ECO:0000259" key="1">
    <source>
        <dbReference type="Pfam" id="PF08241"/>
    </source>
</evidence>
<keyword evidence="2" id="KW-0489">Methyltransferase</keyword>
<organism evidence="2 3">
    <name type="scientific">Saccharopolyspora flava</name>
    <dbReference type="NCBI Taxonomy" id="95161"/>
    <lineage>
        <taxon>Bacteria</taxon>
        <taxon>Bacillati</taxon>
        <taxon>Actinomycetota</taxon>
        <taxon>Actinomycetes</taxon>
        <taxon>Pseudonocardiales</taxon>
        <taxon>Pseudonocardiaceae</taxon>
        <taxon>Saccharopolyspora</taxon>
    </lineage>
</organism>
<accession>A0A1I6TU01</accession>
<keyword evidence="3" id="KW-1185">Reference proteome</keyword>
<dbReference type="InterPro" id="IPR029063">
    <property type="entry name" value="SAM-dependent_MTases_sf"/>
</dbReference>
<dbReference type="OrthoDB" id="65624at2"/>
<protein>
    <submittedName>
        <fullName evidence="2">Methyltransferase domain-containing protein</fullName>
    </submittedName>
</protein>
<dbReference type="Gene3D" id="3.40.50.150">
    <property type="entry name" value="Vaccinia Virus protein VP39"/>
    <property type="match status" value="1"/>
</dbReference>